<dbReference type="InterPro" id="IPR000403">
    <property type="entry name" value="PI3/4_kinase_cat_dom"/>
</dbReference>
<comment type="catalytic activity">
    <reaction evidence="10">
        <text>L-seryl-[protein] + ATP = O-phospho-L-seryl-[protein] + ADP + H(+)</text>
        <dbReference type="Rhea" id="RHEA:17989"/>
        <dbReference type="Rhea" id="RHEA-COMP:9863"/>
        <dbReference type="Rhea" id="RHEA-COMP:11604"/>
        <dbReference type="ChEBI" id="CHEBI:15378"/>
        <dbReference type="ChEBI" id="CHEBI:29999"/>
        <dbReference type="ChEBI" id="CHEBI:30616"/>
        <dbReference type="ChEBI" id="CHEBI:83421"/>
        <dbReference type="ChEBI" id="CHEBI:456216"/>
        <dbReference type="EC" id="2.7.11.1"/>
    </reaction>
</comment>
<reference evidence="15" key="1">
    <citation type="submission" date="2020-12" db="EMBL/GenBank/DDBJ databases">
        <title>Metabolic potential, ecology and presence of endohyphal bacteria is reflected in genomic diversity of Mucoromycotina.</title>
        <authorList>
            <person name="Muszewska A."/>
            <person name="Okrasinska A."/>
            <person name="Steczkiewicz K."/>
            <person name="Drgas O."/>
            <person name="Orlowska M."/>
            <person name="Perlinska-Lenart U."/>
            <person name="Aleksandrzak-Piekarczyk T."/>
            <person name="Szatraj K."/>
            <person name="Zielenkiewicz U."/>
            <person name="Pilsyk S."/>
            <person name="Malc E."/>
            <person name="Mieczkowski P."/>
            <person name="Kruszewska J.S."/>
            <person name="Biernat P."/>
            <person name="Pawlowska J."/>
        </authorList>
    </citation>
    <scope>NUCLEOTIDE SEQUENCE</scope>
    <source>
        <strain evidence="15">CBS 226.32</strain>
    </source>
</reference>
<dbReference type="SMART" id="SM00146">
    <property type="entry name" value="PI3Kc"/>
    <property type="match status" value="1"/>
</dbReference>
<dbReference type="PROSITE" id="PS00916">
    <property type="entry name" value="PI3_4_KINASE_2"/>
    <property type="match status" value="1"/>
</dbReference>
<evidence type="ECO:0000313" key="15">
    <source>
        <dbReference type="EMBL" id="KAG2190047.1"/>
    </source>
</evidence>
<feature type="non-terminal residue" evidence="15">
    <location>
        <position position="1987"/>
    </location>
</feature>
<keyword evidence="7" id="KW-0067">ATP-binding</keyword>
<dbReference type="InterPro" id="IPR039414">
    <property type="entry name" value="SMG1_PIKKc"/>
</dbReference>
<organism evidence="15 16">
    <name type="scientific">Mucor plumbeus</name>
    <dbReference type="NCBI Taxonomy" id="97098"/>
    <lineage>
        <taxon>Eukaryota</taxon>
        <taxon>Fungi</taxon>
        <taxon>Fungi incertae sedis</taxon>
        <taxon>Mucoromycota</taxon>
        <taxon>Mucoromycotina</taxon>
        <taxon>Mucoromycetes</taxon>
        <taxon>Mucorales</taxon>
        <taxon>Mucorineae</taxon>
        <taxon>Mucoraceae</taxon>
        <taxon>Mucor</taxon>
    </lineage>
</organism>
<evidence type="ECO:0000256" key="4">
    <source>
        <dbReference type="ARBA" id="ARBA00022679"/>
    </source>
</evidence>
<sequence length="1987" mass="227414">QFIEKLHNYQNLFKQQENVTTTKRKDILQRTVSLIERNEGSIAFSLPNEKLKKRIEDEQIQDTLFYNYLLLDTAAVWPMLRFENSLISLEVLCIAWHHKCNDIFDSCFQLLKNYWASLHYMLEDEYAVEMITCLVADLLDHWKELNLQTRQSLCSFVKAILIELYDTENLHLDVHTLFKPVMTGFFYAAGIERNSNTKQLILKLTTYYCQVFGSAEIIDLILEHVQRSINNPHGKVQRASKDLLTSLNPFMVSEVNKFDDYTTAFIQSIIMATPHTGSFRPVHYEIVMKHLGMSKHLLGGSNIDQNQPIATDDENSSEWARRLLHHCDTVNNMKNVNIFAELNEEMELGNIVDLINNSEPLLCYWAMWESARYCMLSRLRTPFGGPQQTFAAFERMLQTLVSNTESKECDSEKSLDFLRHLLLLLDRLELQISNATDGCATGSLPAVPRSSLVFFRTNKKTCHDYFLRIRPSMIAGAKIVRNDHLLITHATQILKELESNIPSTGITNWFKELNGYLCDLVEACVREKYMDLIYGMQAWYKKLIRRVQHISSDLKDNWSFECLVGPFKNSGKMASSSNNVTWFQVAAQFASGRDEAAIKALASLKSSVNQDEFGILDMLDRQVIHFYTCLEDYDSLQKALDNDSTVIDGFICESLRTFNAGNQASIEEQESAVQNAKAFVTSAPLESCLELSRLDTFRHWLMSSSSKDASSHTDMTTRLTGRILQVLKDGIFSNISSLLELQLLQSDWENLIASAKDWLYMTSGNVSNFHHLPPETKHWARLSTYFERLYTHNNAFDNAEVSQCLGFIQLHAAKVARRQGNIILAENLINKAVHIPDTEYLALYERTKILFAQCEYALAMRTANSVLVHITSVPGYEDLKSKTYLNVARYLKNCPDNEAEGLLRQLDSNLIKINATDLQSSVEVSIDDALEKSIENNPADGRPWFEYATHYYKQGWRILDDITKTDLLMPAVLWARHKIQSVLIEVEDESIDLKQIEKMIFGLLLKYSTAVGDKELSDFDALNTDLKQMAPFLESNGQAIIAGTLNVLQQMIIGRFYASAQAYFRYLSLDIHNQQPSDDNTNISSTSMVITATLRLLRILTKYGKALQSLFIEHIEIVRVELWKPVIPQLFAQLNHPNDFVRQIIGKLISRICDEYPREIVYDVIVNSTSSKTNRDTKQSLDAIANRMMDRNELLWVSTRRMAEELEKITVLLEERWLNKIASLQYDVMQQFTKLGQESERLQKSGIDYAQQEINFLEMYDSLMKFIITSIDKFLLETSHDSVVSTPHEQWFQKSYGKQLIHAHNLLQKPTSMKNYRQGWECFQQFHRQLMAETHKVRILELSQVSPYLHSMKNTPIGLPGQNENEESCFIDSFGTNVIVLPTKTKPKKLDLKGTDGKKYSYLFKGLEDLHLDERIMQLLTATNGLLSENGATALRGMRARTYAVIPLSDHSGMIQWVNDATPFFALFKKWQKRESTAHMLLSNDKPNEAYIQSLLQRPTEQFTTKIASILKSAGLRVTANRRYWPKEVLKKVYLELVKETPGDLLQKEIYYSSSSATEWFKKSTSFARSLAVTSMIGYIIGLGDRHLDNILVDFRSGEVIHIDYNVCFEKGKRLRVPELVPYRLTQNLYGALGITGADGQFKAAAEETLRVLRNHKEVLITLLDAFVYDPLVDWEGEAMETGHRQMMELQANLSLVATRVIKKQVEQDKERKIILGSLSGLRHNLHQWQESMLIEAETLNAEDGSDDEEHGLDHDSLVSPTVEGESSTFMGRLPVYLLREVKTHLTNVYSLVRNSQSSVEGIAPLLESIIIIETDADNELRPAQNSAKTALDAITVINTELKKFDKQLNEKINYESEWSYNQLQEFIAIISKSVQDYFTALRTLEEFGPENAKNNSLSNALEDEESNITEDDRTSHQQASQSLHVIKPTSNNHVTKIMKRIRSKLEGIDFGVQHKMSVSEQVARSIEQATSVDNLCMMYEGWTSWV</sequence>
<dbReference type="SMART" id="SM01345">
    <property type="entry name" value="Rapamycin_bind"/>
    <property type="match status" value="1"/>
</dbReference>
<dbReference type="PROSITE" id="PS51190">
    <property type="entry name" value="FATC"/>
    <property type="match status" value="1"/>
</dbReference>
<evidence type="ECO:0000256" key="10">
    <source>
        <dbReference type="ARBA" id="ARBA00048679"/>
    </source>
</evidence>
<dbReference type="Pfam" id="PF00454">
    <property type="entry name" value="PI3_PI4_kinase"/>
    <property type="match status" value="1"/>
</dbReference>
<dbReference type="InterPro" id="IPR003152">
    <property type="entry name" value="FATC_dom"/>
</dbReference>
<dbReference type="InterPro" id="IPR031559">
    <property type="entry name" value="SMG1"/>
</dbReference>
<evidence type="ECO:0000313" key="16">
    <source>
        <dbReference type="Proteomes" id="UP000650833"/>
    </source>
</evidence>
<dbReference type="OrthoDB" id="381190at2759"/>
<proteinExistence type="inferred from homology"/>
<dbReference type="PROSITE" id="PS51189">
    <property type="entry name" value="FAT"/>
    <property type="match status" value="1"/>
</dbReference>
<dbReference type="GO" id="GO:0005524">
    <property type="term" value="F:ATP binding"/>
    <property type="evidence" value="ECO:0007669"/>
    <property type="project" value="UniProtKB-KW"/>
</dbReference>
<dbReference type="InterPro" id="IPR011009">
    <property type="entry name" value="Kinase-like_dom_sf"/>
</dbReference>
<dbReference type="InterPro" id="IPR014009">
    <property type="entry name" value="PIK_FAT"/>
</dbReference>
<dbReference type="Pfam" id="PF02260">
    <property type="entry name" value="FATC"/>
    <property type="match status" value="1"/>
</dbReference>
<evidence type="ECO:0000256" key="1">
    <source>
        <dbReference type="ARBA" id="ARBA00011031"/>
    </source>
</evidence>
<evidence type="ECO:0000256" key="9">
    <source>
        <dbReference type="ARBA" id="ARBA00047899"/>
    </source>
</evidence>
<evidence type="ECO:0000256" key="7">
    <source>
        <dbReference type="ARBA" id="ARBA00022840"/>
    </source>
</evidence>
<gene>
    <name evidence="15" type="ORF">INT46_009550</name>
</gene>
<dbReference type="SUPFAM" id="SSF56112">
    <property type="entry name" value="Protein kinase-like (PK-like)"/>
    <property type="match status" value="1"/>
</dbReference>
<name>A0A8H7QCQ9_9FUNG</name>
<dbReference type="GO" id="GO:0000184">
    <property type="term" value="P:nuclear-transcribed mRNA catabolic process, nonsense-mediated decay"/>
    <property type="evidence" value="ECO:0007669"/>
    <property type="project" value="UniProtKB-KW"/>
</dbReference>
<dbReference type="Gene3D" id="1.10.1070.11">
    <property type="entry name" value="Phosphatidylinositol 3-/4-kinase, catalytic domain"/>
    <property type="match status" value="1"/>
</dbReference>
<dbReference type="Proteomes" id="UP000650833">
    <property type="component" value="Unassembled WGS sequence"/>
</dbReference>
<keyword evidence="4" id="KW-0808">Transferase</keyword>
<dbReference type="InterPro" id="IPR016024">
    <property type="entry name" value="ARM-type_fold"/>
</dbReference>
<keyword evidence="8" id="KW-0866">Nonsense-mediated mRNA decay</keyword>
<dbReference type="Gene3D" id="3.30.1010.10">
    <property type="entry name" value="Phosphatidylinositol 3-kinase Catalytic Subunit, Chain A, domain 4"/>
    <property type="match status" value="1"/>
</dbReference>
<evidence type="ECO:0000259" key="14">
    <source>
        <dbReference type="PROSITE" id="PS51190"/>
    </source>
</evidence>
<comment type="caution">
    <text evidence="15">The sequence shown here is derived from an EMBL/GenBank/DDBJ whole genome shotgun (WGS) entry which is preliminary data.</text>
</comment>
<evidence type="ECO:0000256" key="5">
    <source>
        <dbReference type="ARBA" id="ARBA00022741"/>
    </source>
</evidence>
<dbReference type="SUPFAM" id="SSF48371">
    <property type="entry name" value="ARM repeat"/>
    <property type="match status" value="1"/>
</dbReference>
<dbReference type="Pfam" id="PF23593">
    <property type="entry name" value="HEAT_ATR"/>
    <property type="match status" value="1"/>
</dbReference>
<evidence type="ECO:0000256" key="6">
    <source>
        <dbReference type="ARBA" id="ARBA00022777"/>
    </source>
</evidence>
<feature type="domain" description="PI3K/PI4K catalytic" evidence="12">
    <location>
        <begin position="1374"/>
        <end position="1719"/>
    </location>
</feature>
<dbReference type="GO" id="GO:0035556">
    <property type="term" value="P:intracellular signal transduction"/>
    <property type="evidence" value="ECO:0007669"/>
    <property type="project" value="UniProtKB-ARBA"/>
</dbReference>
<dbReference type="GO" id="GO:0005634">
    <property type="term" value="C:nucleus"/>
    <property type="evidence" value="ECO:0007669"/>
    <property type="project" value="TreeGrafter"/>
</dbReference>
<accession>A0A8H7QCQ9</accession>
<feature type="region of interest" description="Disordered" evidence="11">
    <location>
        <begin position="1743"/>
        <end position="1764"/>
    </location>
</feature>
<feature type="domain" description="FAT" evidence="13">
    <location>
        <begin position="807"/>
        <end position="1170"/>
    </location>
</feature>
<keyword evidence="5" id="KW-0547">Nucleotide-binding</keyword>
<dbReference type="InterPro" id="IPR018936">
    <property type="entry name" value="PI3/4_kinase_CS"/>
</dbReference>
<evidence type="ECO:0000256" key="3">
    <source>
        <dbReference type="ARBA" id="ARBA00022527"/>
    </source>
</evidence>
<dbReference type="GO" id="GO:0004674">
    <property type="term" value="F:protein serine/threonine kinase activity"/>
    <property type="evidence" value="ECO:0007669"/>
    <property type="project" value="UniProtKB-KW"/>
</dbReference>
<dbReference type="PANTHER" id="PTHR11139:SF71">
    <property type="entry name" value="SERINE_THREONINE-PROTEIN KINASE SMG1"/>
    <property type="match status" value="1"/>
</dbReference>
<comment type="catalytic activity">
    <reaction evidence="9">
        <text>L-threonyl-[protein] + ATP = O-phospho-L-threonyl-[protein] + ADP + H(+)</text>
        <dbReference type="Rhea" id="RHEA:46608"/>
        <dbReference type="Rhea" id="RHEA-COMP:11060"/>
        <dbReference type="Rhea" id="RHEA-COMP:11605"/>
        <dbReference type="ChEBI" id="CHEBI:15378"/>
        <dbReference type="ChEBI" id="CHEBI:30013"/>
        <dbReference type="ChEBI" id="CHEBI:30616"/>
        <dbReference type="ChEBI" id="CHEBI:61977"/>
        <dbReference type="ChEBI" id="CHEBI:456216"/>
        <dbReference type="EC" id="2.7.11.1"/>
    </reaction>
</comment>
<dbReference type="SMART" id="SM01343">
    <property type="entry name" value="FATC"/>
    <property type="match status" value="1"/>
</dbReference>
<dbReference type="Pfam" id="PF15785">
    <property type="entry name" value="SMG1"/>
    <property type="match status" value="1"/>
</dbReference>
<dbReference type="InterPro" id="IPR050517">
    <property type="entry name" value="DDR_Repair_Kinase"/>
</dbReference>
<evidence type="ECO:0000256" key="11">
    <source>
        <dbReference type="SAM" id="MobiDB-lite"/>
    </source>
</evidence>
<dbReference type="EMBL" id="JAEPRC010001079">
    <property type="protein sequence ID" value="KAG2190047.1"/>
    <property type="molecule type" value="Genomic_DNA"/>
</dbReference>
<protein>
    <recommendedName>
        <fullName evidence="2">non-specific serine/threonine protein kinase</fullName>
        <ecNumber evidence="2">2.7.11.1</ecNumber>
    </recommendedName>
</protein>
<evidence type="ECO:0000256" key="8">
    <source>
        <dbReference type="ARBA" id="ARBA00023161"/>
    </source>
</evidence>
<keyword evidence="16" id="KW-1185">Reference proteome</keyword>
<keyword evidence="6" id="KW-0418">Kinase</keyword>
<dbReference type="InterPro" id="IPR057564">
    <property type="entry name" value="HEAT_ATR"/>
</dbReference>
<dbReference type="CDD" id="cd05170">
    <property type="entry name" value="PIKKc_SMG1"/>
    <property type="match status" value="1"/>
</dbReference>
<dbReference type="PROSITE" id="PS50290">
    <property type="entry name" value="PI3_4_KINASE_3"/>
    <property type="match status" value="1"/>
</dbReference>
<keyword evidence="3" id="KW-0723">Serine/threonine-protein kinase</keyword>
<comment type="similarity">
    <text evidence="1">Belongs to the PI3/PI4-kinase family.</text>
</comment>
<evidence type="ECO:0000259" key="13">
    <source>
        <dbReference type="PROSITE" id="PS51189"/>
    </source>
</evidence>
<feature type="region of interest" description="Disordered" evidence="11">
    <location>
        <begin position="1893"/>
        <end position="1922"/>
    </location>
</feature>
<evidence type="ECO:0000259" key="12">
    <source>
        <dbReference type="PROSITE" id="PS50290"/>
    </source>
</evidence>
<dbReference type="EC" id="2.7.11.1" evidence="2"/>
<dbReference type="PANTHER" id="PTHR11139">
    <property type="entry name" value="ATAXIA TELANGIECTASIA MUTATED ATM -RELATED"/>
    <property type="match status" value="1"/>
</dbReference>
<evidence type="ECO:0000256" key="2">
    <source>
        <dbReference type="ARBA" id="ARBA00012513"/>
    </source>
</evidence>
<feature type="domain" description="FATC" evidence="14">
    <location>
        <begin position="1955"/>
        <end position="1987"/>
    </location>
</feature>
<dbReference type="InterPro" id="IPR036940">
    <property type="entry name" value="PI3/4_kinase_cat_sf"/>
</dbReference>